<protein>
    <submittedName>
        <fullName evidence="1">Uncharacterized protein</fullName>
    </submittedName>
</protein>
<organism evidence="1 2">
    <name type="scientific">Nibea albiflora</name>
    <name type="common">Yellow drum</name>
    <name type="synonym">Corvina albiflora</name>
    <dbReference type="NCBI Taxonomy" id="240163"/>
    <lineage>
        <taxon>Eukaryota</taxon>
        <taxon>Metazoa</taxon>
        <taxon>Chordata</taxon>
        <taxon>Craniata</taxon>
        <taxon>Vertebrata</taxon>
        <taxon>Euteleostomi</taxon>
        <taxon>Actinopterygii</taxon>
        <taxon>Neopterygii</taxon>
        <taxon>Teleostei</taxon>
        <taxon>Neoteleostei</taxon>
        <taxon>Acanthomorphata</taxon>
        <taxon>Eupercaria</taxon>
        <taxon>Sciaenidae</taxon>
        <taxon>Nibea</taxon>
    </lineage>
</organism>
<dbReference type="Proteomes" id="UP000805704">
    <property type="component" value="Chromosome 23"/>
</dbReference>
<reference evidence="1" key="1">
    <citation type="submission" date="2020-04" db="EMBL/GenBank/DDBJ databases">
        <title>A chromosome-scale assembly and high-density genetic map of the yellow drum (Nibea albiflora) genome.</title>
        <authorList>
            <person name="Xu D."/>
            <person name="Zhang W."/>
            <person name="Chen R."/>
            <person name="Tan P."/>
            <person name="Wang L."/>
            <person name="Song H."/>
            <person name="Tian L."/>
            <person name="Zhu Q."/>
            <person name="Wang B."/>
        </authorList>
    </citation>
    <scope>NUCLEOTIDE SEQUENCE</scope>
    <source>
        <strain evidence="1">ZJHYS-2018</strain>
    </source>
</reference>
<name>A0ACB7ESR1_NIBAL</name>
<gene>
    <name evidence="1" type="ORF">GBF38_010715</name>
</gene>
<sequence length="342" mass="37876">MNTTHGKLNMEHTDFKIPVEVIQPRIKSFLDRLSGHQWIRLVTGFTDDRTVELSTEMCEDVMDVCLKNNLTKRNTPPQTESEPGQSVTSNQSLGYSVFSAMADAVGVSDCSDSDLISDLNAVMNEELAERIRCRLSRSRSSDEVSEPAASPDRLSRMVSHVLDILKTLAVRSCNEPTKEILDVKLADETQIRGAVSKATTVDSTTEETLHKWDKKSCGLLVTGFVCCSMKNAPFKLSRDECRTIINSIQEVLQTEISDSDIPVKPYAKDMKGIIKAAHSDLCKLAGGAGTLRLSLLTKDRYVNEAIAKTLKRHLVGPQKDNCVKGFFKVLGKNVVKLFTTCF</sequence>
<proteinExistence type="predicted"/>
<evidence type="ECO:0000313" key="2">
    <source>
        <dbReference type="Proteomes" id="UP000805704"/>
    </source>
</evidence>
<dbReference type="EMBL" id="CM024811">
    <property type="protein sequence ID" value="KAG8004891.1"/>
    <property type="molecule type" value="Genomic_DNA"/>
</dbReference>
<accession>A0ACB7ESR1</accession>
<evidence type="ECO:0000313" key="1">
    <source>
        <dbReference type="EMBL" id="KAG8004891.1"/>
    </source>
</evidence>
<comment type="caution">
    <text evidence="1">The sequence shown here is derived from an EMBL/GenBank/DDBJ whole genome shotgun (WGS) entry which is preliminary data.</text>
</comment>
<keyword evidence="2" id="KW-1185">Reference proteome</keyword>